<feature type="transmembrane region" description="Helical" evidence="1">
    <location>
        <begin position="6"/>
        <end position="23"/>
    </location>
</feature>
<dbReference type="Proteomes" id="UP001415169">
    <property type="component" value="Unassembled WGS sequence"/>
</dbReference>
<accession>A0ABP7ZKZ1</accession>
<organism evidence="2 3">
    <name type="scientific">Gryllotalpicola daejeonensis</name>
    <dbReference type="NCBI Taxonomy" id="993087"/>
    <lineage>
        <taxon>Bacteria</taxon>
        <taxon>Bacillati</taxon>
        <taxon>Actinomycetota</taxon>
        <taxon>Actinomycetes</taxon>
        <taxon>Micrococcales</taxon>
        <taxon>Microbacteriaceae</taxon>
        <taxon>Gryllotalpicola</taxon>
    </lineage>
</organism>
<gene>
    <name evidence="2" type="ORF">GCM10022286_20950</name>
</gene>
<evidence type="ECO:0000313" key="2">
    <source>
        <dbReference type="EMBL" id="GAA4162241.1"/>
    </source>
</evidence>
<evidence type="ECO:0000313" key="3">
    <source>
        <dbReference type="Proteomes" id="UP001415169"/>
    </source>
</evidence>
<reference evidence="2" key="1">
    <citation type="journal article" date="2014" name="Int. J. Syst. Evol. Microbiol.">
        <title>Complete genome of a new Firmicutes species belonging to the dominant human colonic microbiota ('Ruminococcus bicirculans') reveals two chromosomes and a selective capacity to utilize plant glucans.</title>
        <authorList>
            <consortium name="NISC Comparative Sequencing Program"/>
            <person name="Wegmann U."/>
            <person name="Louis P."/>
            <person name="Goesmann A."/>
            <person name="Henrissat B."/>
            <person name="Duncan S.H."/>
            <person name="Flint H.J."/>
        </authorList>
    </citation>
    <scope>NUCLEOTIDE SEQUENCE</scope>
    <source>
        <strain evidence="2">JCM 17590</strain>
    </source>
</reference>
<comment type="caution">
    <text evidence="2">The sequence shown here is derived from an EMBL/GenBank/DDBJ whole genome shotgun (WGS) entry which is preliminary data.</text>
</comment>
<evidence type="ECO:0000256" key="1">
    <source>
        <dbReference type="SAM" id="Phobius"/>
    </source>
</evidence>
<dbReference type="EMBL" id="BAABBV010000001">
    <property type="protein sequence ID" value="GAA4162241.1"/>
    <property type="molecule type" value="Genomic_DNA"/>
</dbReference>
<sequence>MIATILAWVFGLALVGLIVAGFVRGRHRKTPSAGLFLSPSDDPAQAQQAELQRGQLQALHNGQQVGPGGLGG</sequence>
<proteinExistence type="predicted"/>
<name>A0ABP7ZKZ1_9MICO</name>
<keyword evidence="1" id="KW-0472">Membrane</keyword>
<keyword evidence="1" id="KW-1133">Transmembrane helix</keyword>
<protein>
    <submittedName>
        <fullName evidence="2">Uncharacterized protein</fullName>
    </submittedName>
</protein>
<reference evidence="2" key="2">
    <citation type="submission" date="2023-12" db="EMBL/GenBank/DDBJ databases">
        <authorList>
            <person name="Sun Q."/>
            <person name="Inoue M."/>
        </authorList>
    </citation>
    <scope>NUCLEOTIDE SEQUENCE</scope>
    <source>
        <strain evidence="2">JCM 17590</strain>
    </source>
</reference>
<dbReference type="RefSeq" id="WP_344791726.1">
    <property type="nucleotide sequence ID" value="NZ_BAABBV010000001.1"/>
</dbReference>
<keyword evidence="3" id="KW-1185">Reference proteome</keyword>
<keyword evidence="1" id="KW-0812">Transmembrane</keyword>